<organism evidence="2 3">
    <name type="scientific">Xanthomonas albilineans (strain GPE PC73 / CFBP 7063)</name>
    <dbReference type="NCBI Taxonomy" id="380358"/>
    <lineage>
        <taxon>Bacteria</taxon>
        <taxon>Pseudomonadati</taxon>
        <taxon>Pseudomonadota</taxon>
        <taxon>Gammaproteobacteria</taxon>
        <taxon>Lysobacterales</taxon>
        <taxon>Lysobacteraceae</taxon>
        <taxon>Xanthomonas</taxon>
    </lineage>
</organism>
<keyword evidence="3" id="KW-1185">Reference proteome</keyword>
<name>D2U999_XANAP</name>
<dbReference type="EMBL" id="FP565176">
    <property type="protein sequence ID" value="CBA16841.1"/>
    <property type="molecule type" value="Genomic_DNA"/>
</dbReference>
<evidence type="ECO:0000256" key="1">
    <source>
        <dbReference type="SAM" id="SignalP"/>
    </source>
</evidence>
<feature type="signal peptide" evidence="1">
    <location>
        <begin position="1"/>
        <end position="23"/>
    </location>
</feature>
<keyword evidence="1" id="KW-0732">Signal</keyword>
<evidence type="ECO:0000313" key="2">
    <source>
        <dbReference type="EMBL" id="CBA16841.1"/>
    </source>
</evidence>
<feature type="chain" id="PRO_5003036906" evidence="1">
    <location>
        <begin position="24"/>
        <end position="78"/>
    </location>
</feature>
<dbReference type="Proteomes" id="UP000001890">
    <property type="component" value="Chromosome"/>
</dbReference>
<accession>D2U999</accession>
<proteinExistence type="predicted"/>
<dbReference type="KEGG" id="xal:XALC_2361"/>
<evidence type="ECO:0000313" key="3">
    <source>
        <dbReference type="Proteomes" id="UP000001890"/>
    </source>
</evidence>
<sequence length="78" mass="8479">MEPKTHSILLLCLLLTGCNPMSATPDKIGAAQANADGDPIYRKNPHPTQAYRITMTIENAPGPFGYISGFAGSRQYKR</sequence>
<dbReference type="AlphaFoldDB" id="D2U999"/>
<protein>
    <submittedName>
        <fullName evidence="2">Putative secreted protein</fullName>
    </submittedName>
</protein>
<reference evidence="2 3" key="1">
    <citation type="journal article" date="2009" name="BMC Genomics">
        <title>The complete genome sequence of Xanthomonas albilineans provides new insights into the reductive genome evolution of the xylem-limited Xanthomonadaceae.</title>
        <authorList>
            <person name="Pieretti I."/>
            <person name="Royer M."/>
            <person name="Barbe V."/>
            <person name="Carrere S."/>
            <person name="Koebnik R."/>
            <person name="Cociancich S."/>
            <person name="Couloux A."/>
            <person name="Darrasse A."/>
            <person name="Gouzy J."/>
            <person name="Jacques M.A."/>
            <person name="Lauber E."/>
            <person name="Manceau C."/>
            <person name="Mangenot S."/>
            <person name="Poussier S."/>
            <person name="Segurens B."/>
            <person name="Szurek B."/>
            <person name="Verdier V."/>
            <person name="Arlat M."/>
            <person name="Rott P."/>
        </authorList>
    </citation>
    <scope>NUCLEOTIDE SEQUENCE [LARGE SCALE GENOMIC DNA]</scope>
    <source>
        <strain evidence="3">GPE PC73 / CFBP 7063</strain>
    </source>
</reference>
<gene>
    <name evidence="2" type="ordered locus">XALc_2361</name>
</gene>
<dbReference type="PROSITE" id="PS51257">
    <property type="entry name" value="PROKAR_LIPOPROTEIN"/>
    <property type="match status" value="1"/>
</dbReference>